<dbReference type="EMBL" id="JBHULI010000025">
    <property type="protein sequence ID" value="MFD2533057.1"/>
    <property type="molecule type" value="Genomic_DNA"/>
</dbReference>
<evidence type="ECO:0000256" key="4">
    <source>
        <dbReference type="ARBA" id="ARBA00022679"/>
    </source>
</evidence>
<dbReference type="PRINTS" id="PR00143">
    <property type="entry name" value="CITRTSNTHASE"/>
</dbReference>
<evidence type="ECO:0000256" key="7">
    <source>
        <dbReference type="RuleBase" id="RU003406"/>
    </source>
</evidence>
<dbReference type="InterPro" id="IPR016143">
    <property type="entry name" value="Citrate_synth-like_sm_a-sub"/>
</dbReference>
<gene>
    <name evidence="8" type="ORF">ACFSVN_11415</name>
</gene>
<comment type="similarity">
    <text evidence="2 6 7">Belongs to the citrate synthase family.</text>
</comment>
<evidence type="ECO:0000313" key="9">
    <source>
        <dbReference type="Proteomes" id="UP001597460"/>
    </source>
</evidence>
<dbReference type="InterPro" id="IPR024176">
    <property type="entry name" value="Citrate_synthase_bac-typ"/>
</dbReference>
<name>A0ABW5JNR9_9BACT</name>
<dbReference type="PROSITE" id="PS00480">
    <property type="entry name" value="CITRATE_SYNTHASE"/>
    <property type="match status" value="1"/>
</dbReference>
<evidence type="ECO:0000256" key="5">
    <source>
        <dbReference type="ARBA" id="ARBA00049288"/>
    </source>
</evidence>
<comment type="catalytic activity">
    <reaction evidence="5">
        <text>oxaloacetate + acetyl-CoA + H2O = citrate + CoA + H(+)</text>
        <dbReference type="Rhea" id="RHEA:16845"/>
        <dbReference type="ChEBI" id="CHEBI:15377"/>
        <dbReference type="ChEBI" id="CHEBI:15378"/>
        <dbReference type="ChEBI" id="CHEBI:16452"/>
        <dbReference type="ChEBI" id="CHEBI:16947"/>
        <dbReference type="ChEBI" id="CHEBI:57287"/>
        <dbReference type="ChEBI" id="CHEBI:57288"/>
        <dbReference type="EC" id="2.3.3.16"/>
    </reaction>
</comment>
<dbReference type="RefSeq" id="WP_390302660.1">
    <property type="nucleotide sequence ID" value="NZ_JBHULI010000025.1"/>
</dbReference>
<dbReference type="PIRSF" id="PIRSF001369">
    <property type="entry name" value="Citrate_synth"/>
    <property type="match status" value="1"/>
</dbReference>
<dbReference type="PANTHER" id="PTHR11739">
    <property type="entry name" value="CITRATE SYNTHASE"/>
    <property type="match status" value="1"/>
</dbReference>
<dbReference type="InterPro" id="IPR016142">
    <property type="entry name" value="Citrate_synth-like_lrg_a-sub"/>
</dbReference>
<comment type="caution">
    <text evidence="8">The sequence shown here is derived from an EMBL/GenBank/DDBJ whole genome shotgun (WGS) entry which is preliminary data.</text>
</comment>
<dbReference type="NCBIfam" id="TIGR01800">
    <property type="entry name" value="cit_synth_II"/>
    <property type="match status" value="1"/>
</dbReference>
<organism evidence="8 9">
    <name type="scientific">Gracilimonas halophila</name>
    <dbReference type="NCBI Taxonomy" id="1834464"/>
    <lineage>
        <taxon>Bacteria</taxon>
        <taxon>Pseudomonadati</taxon>
        <taxon>Balneolota</taxon>
        <taxon>Balneolia</taxon>
        <taxon>Balneolales</taxon>
        <taxon>Balneolaceae</taxon>
        <taxon>Gracilimonas</taxon>
    </lineage>
</organism>
<evidence type="ECO:0000256" key="1">
    <source>
        <dbReference type="ARBA" id="ARBA00004751"/>
    </source>
</evidence>
<dbReference type="Gene3D" id="1.10.580.10">
    <property type="entry name" value="Citrate Synthase, domain 1"/>
    <property type="match status" value="1"/>
</dbReference>
<dbReference type="SUPFAM" id="SSF48256">
    <property type="entry name" value="Citrate synthase"/>
    <property type="match status" value="1"/>
</dbReference>
<evidence type="ECO:0000313" key="8">
    <source>
        <dbReference type="EMBL" id="MFD2533057.1"/>
    </source>
</evidence>
<keyword evidence="3" id="KW-0816">Tricarboxylic acid cycle</keyword>
<accession>A0ABW5JNR9</accession>
<dbReference type="InterPro" id="IPR019810">
    <property type="entry name" value="Citrate_synthase_AS"/>
</dbReference>
<dbReference type="PANTHER" id="PTHR11739:SF11">
    <property type="entry name" value="CITRATE_2-METHYLCITRATE SYNTHASE"/>
    <property type="match status" value="1"/>
</dbReference>
<evidence type="ECO:0000256" key="2">
    <source>
        <dbReference type="ARBA" id="ARBA00010566"/>
    </source>
</evidence>
<keyword evidence="9" id="KW-1185">Reference proteome</keyword>
<proteinExistence type="inferred from homology"/>
<evidence type="ECO:0000256" key="3">
    <source>
        <dbReference type="ARBA" id="ARBA00022532"/>
    </source>
</evidence>
<dbReference type="InterPro" id="IPR036969">
    <property type="entry name" value="Citrate_synthase_sf"/>
</dbReference>
<dbReference type="InterPro" id="IPR002020">
    <property type="entry name" value="Citrate_synthase"/>
</dbReference>
<keyword evidence="4 6" id="KW-0808">Transferase</keyword>
<dbReference type="InterPro" id="IPR011278">
    <property type="entry name" value="2-MeCitrate/Citrate_synth_II"/>
</dbReference>
<comment type="pathway">
    <text evidence="1">Carbohydrate metabolism; tricarboxylic acid cycle; isocitrate from oxaloacetate: step 1/2.</text>
</comment>
<reference evidence="9" key="1">
    <citation type="journal article" date="2019" name="Int. J. Syst. Evol. Microbiol.">
        <title>The Global Catalogue of Microorganisms (GCM) 10K type strain sequencing project: providing services to taxonomists for standard genome sequencing and annotation.</title>
        <authorList>
            <consortium name="The Broad Institute Genomics Platform"/>
            <consortium name="The Broad Institute Genome Sequencing Center for Infectious Disease"/>
            <person name="Wu L."/>
            <person name="Ma J."/>
        </authorList>
    </citation>
    <scope>NUCLEOTIDE SEQUENCE [LARGE SCALE GENOMIC DNA]</scope>
    <source>
        <strain evidence="9">KCTC 52042</strain>
    </source>
</reference>
<dbReference type="Gene3D" id="1.10.230.10">
    <property type="entry name" value="Cytochrome P450-Terp, domain 2"/>
    <property type="match status" value="1"/>
</dbReference>
<evidence type="ECO:0000256" key="6">
    <source>
        <dbReference type="PIRNR" id="PIRNR001369"/>
    </source>
</evidence>
<dbReference type="Pfam" id="PF00285">
    <property type="entry name" value="Citrate_synt"/>
    <property type="match status" value="1"/>
</dbReference>
<sequence length="389" mass="43724">MSEGIHTGFDEQQYPHINRGLDGIVAFSTTKSFIDGQKGELIYSGYLIDTLADNATFEEVCFLLWNDRLPNAEELESLKKLLIENRELPQPILDYIKATDKDAEPMAVLRTAVSMLADFDDTKGKYDETLFEGQAIAITAKIPGIIAAFDRVRHDKDIVAPLKEESTAFNFLYMLNGEKPGEQAEKTMDLCLILHAEHGMNASTFTCRTICATQSDMYSAVTGAIGALKGPLHGGANTAVMNMLLELSKQGEDADAVAFTKEKLDKKEKISGFGHRVYKTFDPRARLLQHMSEDLSEETGHQELYKWSMDMLNTMKSEKDIDPNVDFFSATVYYSIGIQPDLYTCIFTMSRVSGWTGHFMEQAANNRLIRPRALYVGEKHLDWVPVEKR</sequence>
<dbReference type="Proteomes" id="UP001597460">
    <property type="component" value="Unassembled WGS sequence"/>
</dbReference>
<protein>
    <recommendedName>
        <fullName evidence="6">Citrate synthase</fullName>
    </recommendedName>
</protein>